<dbReference type="GeneID" id="99687058"/>
<comment type="caution">
    <text evidence="1">The sequence shown here is derived from an EMBL/GenBank/DDBJ whole genome shotgun (WGS) entry which is preliminary data.</text>
</comment>
<reference evidence="1 2" key="1">
    <citation type="submission" date="2019-03" db="EMBL/GenBank/DDBJ databases">
        <title>Genomic Encyclopedia of Type Strains, Phase IV (KMG-IV): sequencing the most valuable type-strain genomes for metagenomic binning, comparative biology and taxonomic classification.</title>
        <authorList>
            <person name="Goeker M."/>
        </authorList>
    </citation>
    <scope>NUCLEOTIDE SEQUENCE [LARGE SCALE GENOMIC DNA]</scope>
    <source>
        <strain evidence="1 2">DSM 1709</strain>
    </source>
</reference>
<accession>A0A4R2MKB5</accession>
<dbReference type="AlphaFoldDB" id="A0A4R2MKB5"/>
<sequence length="224" mass="22857">MGGALSNVFGGGNILGLVMNIASMVFPPMALATSLANLVTQAVGQAVMSAVTQLVASGMPKFLGEAISQMVQNVVSNLTQSSDEQADGAVASNFSGDIKSLTEELTEAIVKNAQALMAQDKGDGKSSAGKSGKKSATSWLEAIALAMGEAAGNKAAKMVELSNKLADLSSAGGSEKAQQQAAKEMNSVNAQFQATSQEYNMLQTAFSTAIKAIGEGLSAMARKQ</sequence>
<proteinExistence type="predicted"/>
<dbReference type="EMBL" id="SLXD01000001">
    <property type="protein sequence ID" value="TCP05457.1"/>
    <property type="molecule type" value="Genomic_DNA"/>
</dbReference>
<organism evidence="1 2">
    <name type="scientific">Rubrivivax gelatinosus</name>
    <name type="common">Rhodocyclus gelatinosus</name>
    <name type="synonym">Rhodopseudomonas gelatinosa</name>
    <dbReference type="NCBI Taxonomy" id="28068"/>
    <lineage>
        <taxon>Bacteria</taxon>
        <taxon>Pseudomonadati</taxon>
        <taxon>Pseudomonadota</taxon>
        <taxon>Betaproteobacteria</taxon>
        <taxon>Burkholderiales</taxon>
        <taxon>Sphaerotilaceae</taxon>
        <taxon>Rubrivivax</taxon>
    </lineage>
</organism>
<protein>
    <submittedName>
        <fullName evidence="1">Uncharacterized protein</fullName>
    </submittedName>
</protein>
<gene>
    <name evidence="1" type="ORF">EV684_101329</name>
</gene>
<evidence type="ECO:0000313" key="1">
    <source>
        <dbReference type="EMBL" id="TCP05457.1"/>
    </source>
</evidence>
<name>A0A4R2MKB5_RUBGE</name>
<dbReference type="RefSeq" id="WP_132644459.1">
    <property type="nucleotide sequence ID" value="NZ_CP181386.1"/>
</dbReference>
<dbReference type="Proteomes" id="UP000295106">
    <property type="component" value="Unassembled WGS sequence"/>
</dbReference>
<dbReference type="OrthoDB" id="8901261at2"/>
<evidence type="ECO:0000313" key="2">
    <source>
        <dbReference type="Proteomes" id="UP000295106"/>
    </source>
</evidence>